<evidence type="ECO:0000313" key="4">
    <source>
        <dbReference type="Proteomes" id="UP000184699"/>
    </source>
</evidence>
<feature type="region of interest" description="Disordered" evidence="1">
    <location>
        <begin position="74"/>
        <end position="97"/>
    </location>
</feature>
<reference evidence="4" key="1">
    <citation type="submission" date="2016-11" db="EMBL/GenBank/DDBJ databases">
        <authorList>
            <person name="Varghese N."/>
            <person name="Submissions S."/>
        </authorList>
    </citation>
    <scope>NUCLEOTIDE SEQUENCE [LARGE SCALE GENOMIC DNA]</scope>
    <source>
        <strain evidence="4">DSM 8595</strain>
    </source>
</reference>
<gene>
    <name evidence="3" type="ORF">SAMN05443544_1887</name>
</gene>
<feature type="transmembrane region" description="Helical" evidence="2">
    <location>
        <begin position="24"/>
        <end position="46"/>
    </location>
</feature>
<organism evidence="3 4">
    <name type="scientific">Agromyces cerinus subsp. cerinus</name>
    <dbReference type="NCBI Taxonomy" id="232089"/>
    <lineage>
        <taxon>Bacteria</taxon>
        <taxon>Bacillati</taxon>
        <taxon>Actinomycetota</taxon>
        <taxon>Actinomycetes</taxon>
        <taxon>Micrococcales</taxon>
        <taxon>Microbacteriaceae</taxon>
        <taxon>Agromyces</taxon>
    </lineage>
</organism>
<evidence type="ECO:0000313" key="3">
    <source>
        <dbReference type="EMBL" id="SIN92298.1"/>
    </source>
</evidence>
<keyword evidence="4" id="KW-1185">Reference proteome</keyword>
<dbReference type="OrthoDB" id="5007939at2"/>
<protein>
    <submittedName>
        <fullName evidence="3">Uncharacterized protein</fullName>
    </submittedName>
</protein>
<dbReference type="AlphaFoldDB" id="A0A1N6FAJ7"/>
<dbReference type="STRING" id="232089.SAMN05443544_1887"/>
<dbReference type="InterPro" id="IPR045635">
    <property type="entry name" value="DUF6412"/>
</dbReference>
<evidence type="ECO:0000256" key="1">
    <source>
        <dbReference type="SAM" id="MobiDB-lite"/>
    </source>
</evidence>
<dbReference type="Pfam" id="PF19950">
    <property type="entry name" value="DUF6412"/>
    <property type="match status" value="1"/>
</dbReference>
<keyword evidence="2" id="KW-1133">Transmembrane helix</keyword>
<proteinExistence type="predicted"/>
<keyword evidence="2" id="KW-0472">Membrane</keyword>
<keyword evidence="2" id="KW-0812">Transmembrane</keyword>
<dbReference type="RefSeq" id="WP_074260040.1">
    <property type="nucleotide sequence ID" value="NZ_FSRJ01000002.1"/>
</dbReference>
<evidence type="ECO:0000256" key="2">
    <source>
        <dbReference type="SAM" id="Phobius"/>
    </source>
</evidence>
<dbReference type="EMBL" id="FSRJ01000002">
    <property type="protein sequence ID" value="SIN92298.1"/>
    <property type="molecule type" value="Genomic_DNA"/>
</dbReference>
<name>A0A1N6FAJ7_9MICO</name>
<dbReference type="Proteomes" id="UP000184699">
    <property type="component" value="Unassembled WGS sequence"/>
</dbReference>
<accession>A0A1N6FAJ7</accession>
<sequence length="97" mass="9863">MIDLLVALFRVAQASLEIALASNAQMSVVLVGVVGAAAVAVVVVACQSMPAMVAADASGAATRFRQTADPWRLLAQSDPDAPGRARPRAPTRGHAAA</sequence>